<keyword evidence="1" id="KW-0175">Coiled coil</keyword>
<evidence type="ECO:0000313" key="3">
    <source>
        <dbReference type="EMBL" id="THZ16726.1"/>
    </source>
</evidence>
<feature type="coiled-coil region" evidence="1">
    <location>
        <begin position="825"/>
        <end position="871"/>
    </location>
</feature>
<organism evidence="3 4">
    <name type="scientific">Aureobasidium pullulans</name>
    <name type="common">Black yeast</name>
    <name type="synonym">Pullularia pullulans</name>
    <dbReference type="NCBI Taxonomy" id="5580"/>
    <lineage>
        <taxon>Eukaryota</taxon>
        <taxon>Fungi</taxon>
        <taxon>Dikarya</taxon>
        <taxon>Ascomycota</taxon>
        <taxon>Pezizomycotina</taxon>
        <taxon>Dothideomycetes</taxon>
        <taxon>Dothideomycetidae</taxon>
        <taxon>Dothideales</taxon>
        <taxon>Saccotheciaceae</taxon>
        <taxon>Aureobasidium</taxon>
    </lineage>
</organism>
<feature type="compositionally biased region" description="Polar residues" evidence="2">
    <location>
        <begin position="331"/>
        <end position="345"/>
    </location>
</feature>
<feature type="compositionally biased region" description="Polar residues" evidence="2">
    <location>
        <begin position="256"/>
        <end position="273"/>
    </location>
</feature>
<feature type="compositionally biased region" description="Polar residues" evidence="2">
    <location>
        <begin position="33"/>
        <end position="46"/>
    </location>
</feature>
<protein>
    <submittedName>
        <fullName evidence="3">Uncharacterized protein</fullName>
    </submittedName>
</protein>
<evidence type="ECO:0000256" key="1">
    <source>
        <dbReference type="SAM" id="Coils"/>
    </source>
</evidence>
<feature type="compositionally biased region" description="Basic and acidic residues" evidence="2">
    <location>
        <begin position="484"/>
        <end position="503"/>
    </location>
</feature>
<feature type="compositionally biased region" description="Polar residues" evidence="2">
    <location>
        <begin position="177"/>
        <end position="187"/>
    </location>
</feature>
<reference evidence="3 4" key="1">
    <citation type="submission" date="2018-10" db="EMBL/GenBank/DDBJ databases">
        <title>Fifty Aureobasidium pullulans genomes reveal a recombining polyextremotolerant generalist.</title>
        <authorList>
            <person name="Gostincar C."/>
            <person name="Turk M."/>
            <person name="Zajc J."/>
            <person name="Gunde-Cimerman N."/>
        </authorList>
    </citation>
    <scope>NUCLEOTIDE SEQUENCE [LARGE SCALE GENOMIC DNA]</scope>
    <source>
        <strain evidence="3 4">EXF-3863</strain>
    </source>
</reference>
<feature type="compositionally biased region" description="Basic and acidic residues" evidence="2">
    <location>
        <begin position="12"/>
        <end position="32"/>
    </location>
</feature>
<dbReference type="Proteomes" id="UP000308005">
    <property type="component" value="Unassembled WGS sequence"/>
</dbReference>
<feature type="compositionally biased region" description="Basic and acidic residues" evidence="2">
    <location>
        <begin position="82"/>
        <end position="99"/>
    </location>
</feature>
<feature type="compositionally biased region" description="Polar residues" evidence="2">
    <location>
        <begin position="470"/>
        <end position="483"/>
    </location>
</feature>
<dbReference type="EMBL" id="QZBM01000306">
    <property type="protein sequence ID" value="THZ16726.1"/>
    <property type="molecule type" value="Genomic_DNA"/>
</dbReference>
<feature type="compositionally biased region" description="Pro residues" evidence="2">
    <location>
        <begin position="274"/>
        <end position="283"/>
    </location>
</feature>
<name>A0A4S9SZJ0_AURPU</name>
<sequence>MWAGMASWETYDTSRPRYDDSYGKTRRSRNDSTLDPTYHDYTQPSLYPTIPTRTRSRAPRSRDHSRAPRRWPPPPSVEDEKESLRKEYNPQVTDYDRIPSRGTIEQEPLLIDVPGHTPDRRYVWVPSAKKSPETHSTPPSSDDERARRRERRKGPRIETAGLPEMRREASPYAWSKPTPSSQTQRTSEGLYLSPDTITPPAVPKSTTFDRPPPTSASGPQQFPTRGNSPPRSTSKHVYEGRSTAESHRSADDHIPQRSSTRYSWSKPDQSHSSPPTPFNPPVRDPLRRQSGPVEGYPNPNDYLNRPAPPPQVVNLQQSERPTYYPRHASEGSYNPQDTSSPPRNSSSDKVKDIYPPSIPNSRPTSRGGSTQSSPQPSPRIVHPPEYPWNMGSAASTTARRAQPPSRLAESTLPRSPRPQASRSVSSPYSPLPYPDDDRPLETMPSERDHQYFPEQPSGLLPPPLSEPVTRVNTPKQPTQTSRVRPTDEKAATPGTSRRDRPKSADMSSTTKNTRGEQLPPCKRVRYMVKYDDWLSLEGCPDFNVCPRCFKHVIDKTQFGSAFRPLHANSPRMPRRCEFSSPWIRLAWVLTTNNRQSTLNMMKAVFKADETEEPCPGIERGWCNWYSIRDRDGHFLRNFIVCPSDVKRVELLFPGFRGLLVPLPTRFSYEDDDDILGRFCSLRPENNNRFAAYIDCLFQLHEDAVSAKRLPIMSDFVTLVRHRTRQPECIRDDKLEGVDWYFVPSLAPAMTVCDECYNDVVLPCLRANSDVAMRFNRTKQPIRNEARGGLSCQLYSRRMRDVFRYAVETNDMRYLARKAKDRKEVEDDFQRRCADLKMEAAQLKGRSGYAISSRAEQELAKLQREIEAIGETWEAEWE</sequence>
<evidence type="ECO:0000256" key="2">
    <source>
        <dbReference type="SAM" id="MobiDB-lite"/>
    </source>
</evidence>
<accession>A0A4S9SZJ0</accession>
<proteinExistence type="predicted"/>
<feature type="compositionally biased region" description="Polar residues" evidence="2">
    <location>
        <begin position="215"/>
        <end position="232"/>
    </location>
</feature>
<feature type="compositionally biased region" description="Low complexity" evidence="2">
    <location>
        <begin position="361"/>
        <end position="374"/>
    </location>
</feature>
<evidence type="ECO:0000313" key="4">
    <source>
        <dbReference type="Proteomes" id="UP000308005"/>
    </source>
</evidence>
<gene>
    <name evidence="3" type="ORF">D6C91_06222</name>
</gene>
<feature type="compositionally biased region" description="Basic and acidic residues" evidence="2">
    <location>
        <begin position="435"/>
        <end position="451"/>
    </location>
</feature>
<feature type="compositionally biased region" description="Basic and acidic residues" evidence="2">
    <location>
        <begin position="236"/>
        <end position="255"/>
    </location>
</feature>
<comment type="caution">
    <text evidence="3">The sequence shown here is derived from an EMBL/GenBank/DDBJ whole genome shotgun (WGS) entry which is preliminary data.</text>
</comment>
<feature type="region of interest" description="Disordered" evidence="2">
    <location>
        <begin position="1"/>
        <end position="517"/>
    </location>
</feature>
<dbReference type="AlphaFoldDB" id="A0A4S9SZJ0"/>